<dbReference type="AlphaFoldDB" id="A0A4U0TLT0"/>
<dbReference type="Proteomes" id="UP000308549">
    <property type="component" value="Unassembled WGS sequence"/>
</dbReference>
<protein>
    <submittedName>
        <fullName evidence="2">Uncharacterized protein</fullName>
    </submittedName>
</protein>
<reference evidence="2 3" key="1">
    <citation type="submission" date="2017-03" db="EMBL/GenBank/DDBJ databases">
        <title>Genomes of endolithic fungi from Antarctica.</title>
        <authorList>
            <person name="Coleine C."/>
            <person name="Masonjones S."/>
            <person name="Stajich J.E."/>
        </authorList>
    </citation>
    <scope>NUCLEOTIDE SEQUENCE [LARGE SCALE GENOMIC DNA]</scope>
    <source>
        <strain evidence="2 3">CCFEE 6315</strain>
    </source>
</reference>
<organism evidence="2 3">
    <name type="scientific">Salinomyces thailandicus</name>
    <dbReference type="NCBI Taxonomy" id="706561"/>
    <lineage>
        <taxon>Eukaryota</taxon>
        <taxon>Fungi</taxon>
        <taxon>Dikarya</taxon>
        <taxon>Ascomycota</taxon>
        <taxon>Pezizomycotina</taxon>
        <taxon>Dothideomycetes</taxon>
        <taxon>Dothideomycetidae</taxon>
        <taxon>Mycosphaerellales</taxon>
        <taxon>Teratosphaeriaceae</taxon>
        <taxon>Salinomyces</taxon>
    </lineage>
</organism>
<name>A0A4U0TLT0_9PEZI</name>
<evidence type="ECO:0000313" key="2">
    <source>
        <dbReference type="EMBL" id="TKA22797.1"/>
    </source>
</evidence>
<feature type="compositionally biased region" description="Basic and acidic residues" evidence="1">
    <location>
        <begin position="878"/>
        <end position="891"/>
    </location>
</feature>
<feature type="region of interest" description="Disordered" evidence="1">
    <location>
        <begin position="13"/>
        <end position="32"/>
    </location>
</feature>
<keyword evidence="3" id="KW-1185">Reference proteome</keyword>
<comment type="caution">
    <text evidence="2">The sequence shown here is derived from an EMBL/GenBank/DDBJ whole genome shotgun (WGS) entry which is preliminary data.</text>
</comment>
<evidence type="ECO:0000313" key="3">
    <source>
        <dbReference type="Proteomes" id="UP000308549"/>
    </source>
</evidence>
<accession>A0A4U0TLT0</accession>
<feature type="region of interest" description="Disordered" evidence="1">
    <location>
        <begin position="864"/>
        <end position="891"/>
    </location>
</feature>
<gene>
    <name evidence="2" type="ORF">B0A50_07899</name>
</gene>
<evidence type="ECO:0000256" key="1">
    <source>
        <dbReference type="SAM" id="MobiDB-lite"/>
    </source>
</evidence>
<dbReference type="EMBL" id="NAJL01000066">
    <property type="protein sequence ID" value="TKA22797.1"/>
    <property type="molecule type" value="Genomic_DNA"/>
</dbReference>
<proteinExistence type="predicted"/>
<sequence>MSMHMSFRAGVSLLPSQGQAPPSSSALSKPSSQDLEHLSPYEALRYQADVNCPEKLSHLLVDEDDQKTNMRLWIEILQFRQRLDGLAGVAGVWRGLRRRQIDLPTDGEEADILWQAFIRAFILGRTNLEAKDPVPDLFIYAKSLRRRTGRCYAHLYRYTVGPLFRSRPSLAHTWHLWFTKSDMLPPNPLESIAGDVVTTEYSWLAHKRFKALHRASNESNLYDTFVIRALEAKSMTWALSVHRYLIRHGDAPSQAIFERPDVQKLFEIDGNKSLPMKHHSRPPPLVSAAASHSFDNGPNHSPITRESLSTLMGQVHGIKPKEISDNFVAKMFATYAFPLNLVINGLGFFSVDKLGPVAVREMAIKAASSVEFGNSLARLRSMDIAVVDTVYTRLLQKLSAEGQSDLFHALMASDQHPEAYDDVATQEALLVEFLESGDWQQTHLTLIALELSGSGSKAAAWNRVAQQYLRLREHLLAAHTIQNMQYNKLPLSQRTMAFLHRYLLPARRRRHRPVERQRRDRPPFNALDFVTNAAMYASDITRRKHGSVDIGLATAGQVSPRLWRELLKRYGMAHRWPELERLVHWLVERFTEPRYRISGVHTTDGSGYSARKRRRAMRRRTYTVAARKTLQQGSPLPLLFDQQMQQAIVAWGIRSAAVRNSLTLKPRKEDAGYKWWQGLLLLSRLREVGVKVDLEDVRRAFWLRMIIFFGPGISRLGLNVMTRRVNQLSLEHYINTANAVWDSGRDDGKREKLVSINPELLDESNASPIRHAQLLVEFFGPYAHTGFDKEQGVHEYVDVKSWAGIVDAQQSDHRRIEVSEVQTSSTLPASAGIMGIRQAKYRQMAWARSPLRVVLGRRPVERGGAKIAGTQSSKALRHRNEAQREAEDASI</sequence>
<dbReference type="OrthoDB" id="5366531at2759"/>